<feature type="domain" description="DUF4438" evidence="2">
    <location>
        <begin position="158"/>
        <end position="280"/>
    </location>
</feature>
<evidence type="ECO:0000259" key="1">
    <source>
        <dbReference type="Pfam" id="PF14505"/>
    </source>
</evidence>
<protein>
    <recommendedName>
        <fullName evidence="5">DUF4438 domain-containing protein</fullName>
    </recommendedName>
</protein>
<sequence>MKTNKKEVVQISLQGEIRHPIFTGYKISSEGVPEILPGTCGITYNFKVGDSCMNISGDHVEPCVSIHHSKEKESNALMNLSCIGNEAKVITGDAKGKKGWVTGKHGGIDNVIIDFPEDVLENLSIGDKIQIKGFGQGFKLLTHPKISVMNLDPNLFEKLNIKIEDNKLIVPIVTKIPAYLMGSGIGSASASNGDYDIMTADSEQNKKFGIDKLRFGDLVLLEDCDNTYGIGYLKGSVTVGVVVHSNCIKSGHGPGVTVIMSSKESLIIGEINNNANINNYYNS</sequence>
<dbReference type="EMBL" id="AXZF01000075">
    <property type="protein sequence ID" value="ERT68184.1"/>
    <property type="molecule type" value="Genomic_DNA"/>
</dbReference>
<dbReference type="InterPro" id="IPR044909">
    <property type="entry name" value="TM_1086_sf"/>
</dbReference>
<dbReference type="Gene3D" id="2.40.10.170">
    <property type="match status" value="1"/>
</dbReference>
<dbReference type="AlphaFoldDB" id="U7VAP9"/>
<evidence type="ECO:0008006" key="5">
    <source>
        <dbReference type="Google" id="ProtNLM"/>
    </source>
</evidence>
<evidence type="ECO:0000313" key="4">
    <source>
        <dbReference type="Proteomes" id="UP000017081"/>
    </source>
</evidence>
<dbReference type="HOGENOM" id="CLU_075784_0_0_0"/>
<comment type="caution">
    <text evidence="3">The sequence shown here is derived from an EMBL/GenBank/DDBJ whole genome shotgun (WGS) entry which is preliminary data.</text>
</comment>
<accession>U7VAP9</accession>
<evidence type="ECO:0000313" key="3">
    <source>
        <dbReference type="EMBL" id="ERT68184.1"/>
    </source>
</evidence>
<gene>
    <name evidence="3" type="ORF">HMPREF0202_01894</name>
</gene>
<dbReference type="Gene3D" id="2.102.30.10">
    <property type="entry name" value="tm1086 (SG structure) domain"/>
    <property type="match status" value="1"/>
</dbReference>
<dbReference type="PATRIC" id="fig|1319815.3.peg.1828"/>
<dbReference type="InterPro" id="IPR048399">
    <property type="entry name" value="DUF4438_C"/>
</dbReference>
<dbReference type="Proteomes" id="UP000017081">
    <property type="component" value="Unassembled WGS sequence"/>
</dbReference>
<dbReference type="eggNOG" id="ENOG502Z80Y">
    <property type="taxonomic scope" value="Bacteria"/>
</dbReference>
<feature type="domain" description="DUF4438" evidence="1">
    <location>
        <begin position="25"/>
        <end position="157"/>
    </location>
</feature>
<dbReference type="Pfam" id="PF20999">
    <property type="entry name" value="DUF4438_C"/>
    <property type="match status" value="1"/>
</dbReference>
<dbReference type="RefSeq" id="WP_023051428.1">
    <property type="nucleotide sequence ID" value="NZ_CP173063.2"/>
</dbReference>
<dbReference type="Pfam" id="PF14505">
    <property type="entry name" value="DUF4438"/>
    <property type="match status" value="1"/>
</dbReference>
<dbReference type="STRING" id="1319815.HMPREF0202_01894"/>
<evidence type="ECO:0000259" key="2">
    <source>
        <dbReference type="Pfam" id="PF20999"/>
    </source>
</evidence>
<dbReference type="InterPro" id="IPR029433">
    <property type="entry name" value="DUF4438_N"/>
</dbReference>
<organism evidence="3 4">
    <name type="scientific">Cetobacterium somerae ATCC BAA-474</name>
    <dbReference type="NCBI Taxonomy" id="1319815"/>
    <lineage>
        <taxon>Bacteria</taxon>
        <taxon>Fusobacteriati</taxon>
        <taxon>Fusobacteriota</taxon>
        <taxon>Fusobacteriia</taxon>
        <taxon>Fusobacteriales</taxon>
        <taxon>Fusobacteriaceae</taxon>
        <taxon>Cetobacterium</taxon>
    </lineage>
</organism>
<name>U7VAP9_9FUSO</name>
<reference evidence="3 4" key="1">
    <citation type="submission" date="2013-08" db="EMBL/GenBank/DDBJ databases">
        <authorList>
            <person name="Weinstock G."/>
            <person name="Sodergren E."/>
            <person name="Wylie T."/>
            <person name="Fulton L."/>
            <person name="Fulton R."/>
            <person name="Fronick C."/>
            <person name="O'Laughlin M."/>
            <person name="Godfrey J."/>
            <person name="Miner T."/>
            <person name="Herter B."/>
            <person name="Appelbaum E."/>
            <person name="Cordes M."/>
            <person name="Lek S."/>
            <person name="Wollam A."/>
            <person name="Pepin K.H."/>
            <person name="Palsikar V.B."/>
            <person name="Mitreva M."/>
            <person name="Wilson R.K."/>
        </authorList>
    </citation>
    <scope>NUCLEOTIDE SEQUENCE [LARGE SCALE GENOMIC DNA]</scope>
    <source>
        <strain evidence="3 4">ATCC BAA-474</strain>
    </source>
</reference>
<dbReference type="InterPro" id="IPR044910">
    <property type="entry name" value="TM_1086_SG_dom"/>
</dbReference>
<keyword evidence="4" id="KW-1185">Reference proteome</keyword>
<dbReference type="Gene3D" id="4.10.1180.10">
    <property type="entry name" value="tm1086 domain"/>
    <property type="match status" value="1"/>
</dbReference>
<proteinExistence type="predicted"/>